<dbReference type="Proteomes" id="UP000755551">
    <property type="component" value="Unassembled WGS sequence"/>
</dbReference>
<organism evidence="2 3">
    <name type="scientific">Marinobacterium weihaiense</name>
    <dbReference type="NCBI Taxonomy" id="2851016"/>
    <lineage>
        <taxon>Bacteria</taxon>
        <taxon>Pseudomonadati</taxon>
        <taxon>Pseudomonadota</taxon>
        <taxon>Gammaproteobacteria</taxon>
        <taxon>Oceanospirillales</taxon>
        <taxon>Oceanospirillaceae</taxon>
        <taxon>Marinobacterium</taxon>
    </lineage>
</organism>
<sequence length="421" mass="48221">MSKDWYEEDRPSIEGHTGEPLPAFEGEEDFHLHPSPRNITEDDADTISKLSESVATEEAIPRANVSPRPMLLDTPDPDNYELRVVSDIPLFAASLERPKGKYETIIGNAKTTVIPSYLGRPADSERLFMMFLTSQFVQVQADQRHENYWVAFRPSDYKTWRGITDAGTLYKSLQTTLECLSSTQYHTNIRLAESYKQIEDEATRAQYSRDKKHKTTGLVFELDEEGRPRKGVVDAGSYSLIDQWWYLGEKLIGNEIIRSLNDYVLLKMPINVFMHLASTTARLKAHDDITSIRSAQIRALTQFARSYCGTQRSVKIRNEAAVLALLQLASSPDAAGFDLKSTRKNLRKLCNTQPLLDYAFWYGPKPIRRKASPRDDEWMFYFLYDETGKYRKEWAEVKKKRGRNAIPQEILAAYPTASQPL</sequence>
<reference evidence="2 3" key="1">
    <citation type="submission" date="2021-06" db="EMBL/GenBank/DDBJ databases">
        <title>Bacterium isolated from marine sediment.</title>
        <authorList>
            <person name="Zhu K.-L."/>
            <person name="Du Z.-J."/>
            <person name="Liang Q.-Y."/>
        </authorList>
    </citation>
    <scope>NUCLEOTIDE SEQUENCE [LARGE SCALE GENOMIC DNA]</scope>
    <source>
        <strain evidence="2 3">A346</strain>
    </source>
</reference>
<feature type="compositionally biased region" description="Basic and acidic residues" evidence="1">
    <location>
        <begin position="1"/>
        <end position="17"/>
    </location>
</feature>
<protein>
    <submittedName>
        <fullName evidence="2">Replication initiator protein A</fullName>
    </submittedName>
</protein>
<accession>A0ABS6MCX8</accession>
<dbReference type="RefSeq" id="WP_217335555.1">
    <property type="nucleotide sequence ID" value="NZ_JAHQZT010000017.1"/>
</dbReference>
<gene>
    <name evidence="2" type="ORF">KTN04_12445</name>
</gene>
<keyword evidence="3" id="KW-1185">Reference proteome</keyword>
<evidence type="ECO:0000313" key="3">
    <source>
        <dbReference type="Proteomes" id="UP000755551"/>
    </source>
</evidence>
<feature type="region of interest" description="Disordered" evidence="1">
    <location>
        <begin position="1"/>
        <end position="72"/>
    </location>
</feature>
<name>A0ABS6MCX8_9GAMM</name>
<evidence type="ECO:0000256" key="1">
    <source>
        <dbReference type="SAM" id="MobiDB-lite"/>
    </source>
</evidence>
<evidence type="ECO:0000313" key="2">
    <source>
        <dbReference type="EMBL" id="MBV0934148.1"/>
    </source>
</evidence>
<comment type="caution">
    <text evidence="2">The sequence shown here is derived from an EMBL/GenBank/DDBJ whole genome shotgun (WGS) entry which is preliminary data.</text>
</comment>
<dbReference type="EMBL" id="JAHQZT010000017">
    <property type="protein sequence ID" value="MBV0934148.1"/>
    <property type="molecule type" value="Genomic_DNA"/>
</dbReference>
<proteinExistence type="predicted"/>